<dbReference type="InterPro" id="IPR001173">
    <property type="entry name" value="Glyco_trans_2-like"/>
</dbReference>
<keyword evidence="4 7" id="KW-0812">Transmembrane</keyword>
<feature type="transmembrane region" description="Helical" evidence="7">
    <location>
        <begin position="396"/>
        <end position="416"/>
    </location>
</feature>
<evidence type="ECO:0000256" key="6">
    <source>
        <dbReference type="ARBA" id="ARBA00023136"/>
    </source>
</evidence>
<feature type="transmembrane region" description="Helical" evidence="7">
    <location>
        <begin position="12"/>
        <end position="30"/>
    </location>
</feature>
<evidence type="ECO:0000313" key="9">
    <source>
        <dbReference type="EMBL" id="OKH50692.1"/>
    </source>
</evidence>
<dbReference type="Proteomes" id="UP000185557">
    <property type="component" value="Unassembled WGS sequence"/>
</dbReference>
<dbReference type="SUPFAM" id="SSF53448">
    <property type="entry name" value="Nucleotide-diphospho-sugar transferases"/>
    <property type="match status" value="1"/>
</dbReference>
<keyword evidence="10" id="KW-1185">Reference proteome</keyword>
<evidence type="ECO:0000256" key="7">
    <source>
        <dbReference type="SAM" id="Phobius"/>
    </source>
</evidence>
<evidence type="ECO:0000259" key="8">
    <source>
        <dbReference type="Pfam" id="PF13632"/>
    </source>
</evidence>
<evidence type="ECO:0000256" key="3">
    <source>
        <dbReference type="ARBA" id="ARBA00022679"/>
    </source>
</evidence>
<reference evidence="9 10" key="1">
    <citation type="submission" date="2016-11" db="EMBL/GenBank/DDBJ databases">
        <title>Draft Genome Sequences of Nine Cyanobacterial Strains from Diverse Habitats.</title>
        <authorList>
            <person name="Zhu T."/>
            <person name="Hou S."/>
            <person name="Lu X."/>
            <person name="Hess W.R."/>
        </authorList>
    </citation>
    <scope>NUCLEOTIDE SEQUENCE [LARGE SCALE GENOMIC DNA]</scope>
    <source>
        <strain evidence="9 10">NIES-30</strain>
    </source>
</reference>
<dbReference type="RefSeq" id="WP_073606508.1">
    <property type="nucleotide sequence ID" value="NZ_MRCG01000001.1"/>
</dbReference>
<keyword evidence="3 9" id="KW-0808">Transferase</keyword>
<dbReference type="InterPro" id="IPR050321">
    <property type="entry name" value="Glycosyltr_2/OpgH_subfam"/>
</dbReference>
<protein>
    <submittedName>
        <fullName evidence="9">Glycosyl transferase</fullName>
    </submittedName>
</protein>
<feature type="domain" description="Glycosyltransferase 2-like" evidence="8">
    <location>
        <begin position="196"/>
        <end position="384"/>
    </location>
</feature>
<dbReference type="GO" id="GO:0016020">
    <property type="term" value="C:membrane"/>
    <property type="evidence" value="ECO:0007669"/>
    <property type="project" value="UniProtKB-SubCell"/>
</dbReference>
<keyword evidence="5 7" id="KW-1133">Transmembrane helix</keyword>
<comment type="caution">
    <text evidence="9">The sequence shown here is derived from an EMBL/GenBank/DDBJ whole genome shotgun (WGS) entry which is preliminary data.</text>
</comment>
<evidence type="ECO:0000256" key="5">
    <source>
        <dbReference type="ARBA" id="ARBA00022989"/>
    </source>
</evidence>
<dbReference type="EMBL" id="MRCG01000001">
    <property type="protein sequence ID" value="OKH50692.1"/>
    <property type="molecule type" value="Genomic_DNA"/>
</dbReference>
<dbReference type="Pfam" id="PF13632">
    <property type="entry name" value="Glyco_trans_2_3"/>
    <property type="match status" value="1"/>
</dbReference>
<dbReference type="CDD" id="cd06423">
    <property type="entry name" value="CESA_like"/>
    <property type="match status" value="1"/>
</dbReference>
<comment type="subcellular location">
    <subcellularLocation>
        <location evidence="1">Membrane</location>
        <topology evidence="1">Multi-pass membrane protein</topology>
    </subcellularLocation>
</comment>
<organism evidence="9 10">
    <name type="scientific">Phormidium tenue NIES-30</name>
    <dbReference type="NCBI Taxonomy" id="549789"/>
    <lineage>
        <taxon>Bacteria</taxon>
        <taxon>Bacillati</taxon>
        <taxon>Cyanobacteriota</taxon>
        <taxon>Cyanophyceae</taxon>
        <taxon>Oscillatoriophycideae</taxon>
        <taxon>Oscillatoriales</taxon>
        <taxon>Oscillatoriaceae</taxon>
        <taxon>Phormidium</taxon>
    </lineage>
</organism>
<feature type="transmembrane region" description="Helical" evidence="7">
    <location>
        <begin position="361"/>
        <end position="384"/>
    </location>
</feature>
<sequence length="478" mass="54888">MAKTWSSEIQKVIFTHVLLIGLPAVFYGYLLLSGWALVGPRAVVLTLFLFNAVMIIIESSNAVFRRFATHRHRFNDPSEQTRNQVKAWMGVRGAEYPSPLDPVPRCSFLVAAYLPNEQSIIVETLHHLLTHIERPAGGLEIILAYNTPVDLPIEAELHQLARQHDELIILRVEGSRSKAENMNAALDIATGEITCVLDSDHHPSADCFRRSWHWIAQGYDVIQGRNVIRNYDENFLAQNVAIEFEQLYGISHAAKSFLTDSSIFGGSNGYWRTSVLKQIRFNPNRLTEDIDASLRTLLNGYKILHDRSIVTSELAPASLKTFWFQRKRWAHGWLEVSLLYQRRLWRSPHFNNWQRFYWTYLLYYCKFFALVSVQLLPVLLAFLLVPGAVSGQMRGYFLIAGGLSLFSGIYQILATAKIASRHYPLAYYIKHVLFLPFYVTLKNSITIVAIYDYLNGENTWVVTPRDTRSQKQYRLKQG</sequence>
<dbReference type="PANTHER" id="PTHR43867">
    <property type="entry name" value="CELLULOSE SYNTHASE CATALYTIC SUBUNIT A [UDP-FORMING]"/>
    <property type="match status" value="1"/>
</dbReference>
<dbReference type="STRING" id="549789.NIES30_00935"/>
<dbReference type="InterPro" id="IPR029044">
    <property type="entry name" value="Nucleotide-diphossugar_trans"/>
</dbReference>
<evidence type="ECO:0000256" key="1">
    <source>
        <dbReference type="ARBA" id="ARBA00004141"/>
    </source>
</evidence>
<evidence type="ECO:0000256" key="2">
    <source>
        <dbReference type="ARBA" id="ARBA00022676"/>
    </source>
</evidence>
<dbReference type="PANTHER" id="PTHR43867:SF2">
    <property type="entry name" value="CELLULOSE SYNTHASE CATALYTIC SUBUNIT A [UDP-FORMING]"/>
    <property type="match status" value="1"/>
</dbReference>
<keyword evidence="2" id="KW-0328">Glycosyltransferase</keyword>
<dbReference type="OrthoDB" id="9766299at2"/>
<evidence type="ECO:0000256" key="4">
    <source>
        <dbReference type="ARBA" id="ARBA00022692"/>
    </source>
</evidence>
<keyword evidence="6 7" id="KW-0472">Membrane</keyword>
<proteinExistence type="predicted"/>
<name>A0A1U7JAF5_9CYAN</name>
<dbReference type="AlphaFoldDB" id="A0A1U7JAF5"/>
<feature type="transmembrane region" description="Helical" evidence="7">
    <location>
        <begin position="42"/>
        <end position="64"/>
    </location>
</feature>
<dbReference type="GO" id="GO:0016757">
    <property type="term" value="F:glycosyltransferase activity"/>
    <property type="evidence" value="ECO:0007669"/>
    <property type="project" value="UniProtKB-KW"/>
</dbReference>
<accession>A0A1U7JAF5</accession>
<feature type="transmembrane region" description="Helical" evidence="7">
    <location>
        <begin position="428"/>
        <end position="451"/>
    </location>
</feature>
<dbReference type="Gene3D" id="3.90.550.10">
    <property type="entry name" value="Spore Coat Polysaccharide Biosynthesis Protein SpsA, Chain A"/>
    <property type="match status" value="1"/>
</dbReference>
<gene>
    <name evidence="9" type="ORF">NIES30_00935</name>
</gene>
<evidence type="ECO:0000313" key="10">
    <source>
        <dbReference type="Proteomes" id="UP000185557"/>
    </source>
</evidence>